<dbReference type="Proteomes" id="UP000198583">
    <property type="component" value="Unassembled WGS sequence"/>
</dbReference>
<sequence length="71" mass="7915">MGLIGVATCRRAPWSWPAWFAQAVPRREFPRRNGQPETAAVPAPLSWATIGVFLLDCALRPGAQWKDRRVG</sequence>
<accession>A0A1I6EWL9</accession>
<dbReference type="STRING" id="84724.SAMN04488564_10666"/>
<keyword evidence="2" id="KW-1185">Reference proteome</keyword>
<evidence type="ECO:0000313" key="1">
    <source>
        <dbReference type="EMBL" id="SFR22114.1"/>
    </source>
</evidence>
<organism evidence="1 2">
    <name type="scientific">Lentzea waywayandensis</name>
    <dbReference type="NCBI Taxonomy" id="84724"/>
    <lineage>
        <taxon>Bacteria</taxon>
        <taxon>Bacillati</taxon>
        <taxon>Actinomycetota</taxon>
        <taxon>Actinomycetes</taxon>
        <taxon>Pseudonocardiales</taxon>
        <taxon>Pseudonocardiaceae</taxon>
        <taxon>Lentzea</taxon>
    </lineage>
</organism>
<dbReference type="AlphaFoldDB" id="A0A1I6EWL9"/>
<name>A0A1I6EWL9_9PSEU</name>
<proteinExistence type="predicted"/>
<reference evidence="2" key="1">
    <citation type="submission" date="2016-10" db="EMBL/GenBank/DDBJ databases">
        <authorList>
            <person name="Varghese N."/>
            <person name="Submissions S."/>
        </authorList>
    </citation>
    <scope>NUCLEOTIDE SEQUENCE [LARGE SCALE GENOMIC DNA]</scope>
    <source>
        <strain evidence="2">DSM 44232</strain>
    </source>
</reference>
<dbReference type="EMBL" id="FOYL01000006">
    <property type="protein sequence ID" value="SFR22114.1"/>
    <property type="molecule type" value="Genomic_DNA"/>
</dbReference>
<evidence type="ECO:0000313" key="2">
    <source>
        <dbReference type="Proteomes" id="UP000198583"/>
    </source>
</evidence>
<gene>
    <name evidence="1" type="ORF">SAMN04488564_10666</name>
</gene>
<protein>
    <submittedName>
        <fullName evidence="1">Uncharacterized protein</fullName>
    </submittedName>
</protein>